<evidence type="ECO:0000256" key="2">
    <source>
        <dbReference type="ARBA" id="ARBA00022729"/>
    </source>
</evidence>
<evidence type="ECO:0000256" key="3">
    <source>
        <dbReference type="ARBA" id="ARBA00022737"/>
    </source>
</evidence>
<accession>A0A8S2SAE1</accession>
<evidence type="ECO:0000313" key="8">
    <source>
        <dbReference type="EMBL" id="CAF1412491.1"/>
    </source>
</evidence>
<evidence type="ECO:0000313" key="10">
    <source>
        <dbReference type="Proteomes" id="UP000682733"/>
    </source>
</evidence>
<dbReference type="PANTHER" id="PTHR24049:SF22">
    <property type="entry name" value="DROSOPHILA CRUMBS HOMOLOG"/>
    <property type="match status" value="1"/>
</dbReference>
<evidence type="ECO:0000256" key="4">
    <source>
        <dbReference type="ARBA" id="ARBA00023157"/>
    </source>
</evidence>
<proteinExistence type="predicted"/>
<feature type="disulfide bond" evidence="5">
    <location>
        <begin position="319"/>
        <end position="328"/>
    </location>
</feature>
<feature type="transmembrane region" description="Helical" evidence="6">
    <location>
        <begin position="639"/>
        <end position="665"/>
    </location>
</feature>
<dbReference type="GO" id="GO:0007157">
    <property type="term" value="P:heterophilic cell-cell adhesion via plasma membrane cell adhesion molecules"/>
    <property type="evidence" value="ECO:0007669"/>
    <property type="project" value="TreeGrafter"/>
</dbReference>
<gene>
    <name evidence="8" type="ORF">OVA965_LOCUS33416</name>
    <name evidence="9" type="ORF">TMI583_LOCUS34302</name>
</gene>
<dbReference type="SUPFAM" id="SSF57196">
    <property type="entry name" value="EGF/Laminin"/>
    <property type="match status" value="2"/>
</dbReference>
<dbReference type="Gene3D" id="2.10.25.10">
    <property type="entry name" value="Laminin"/>
    <property type="match status" value="2"/>
</dbReference>
<feature type="domain" description="EGF-like" evidence="7">
    <location>
        <begin position="290"/>
        <end position="329"/>
    </location>
</feature>
<keyword evidence="1 5" id="KW-0245">EGF-like domain</keyword>
<protein>
    <recommendedName>
        <fullName evidence="7">EGF-like domain-containing protein</fullName>
    </recommendedName>
</protein>
<dbReference type="GO" id="GO:0045197">
    <property type="term" value="P:establishment or maintenance of epithelial cell apical/basal polarity"/>
    <property type="evidence" value="ECO:0007669"/>
    <property type="project" value="TreeGrafter"/>
</dbReference>
<dbReference type="InterPro" id="IPR051022">
    <property type="entry name" value="Notch_Cell-Fate_Det"/>
</dbReference>
<evidence type="ECO:0000256" key="1">
    <source>
        <dbReference type="ARBA" id="ARBA00022536"/>
    </source>
</evidence>
<dbReference type="PROSITE" id="PS00022">
    <property type="entry name" value="EGF_1"/>
    <property type="match status" value="5"/>
</dbReference>
<evidence type="ECO:0000256" key="6">
    <source>
        <dbReference type="SAM" id="Phobius"/>
    </source>
</evidence>
<dbReference type="EMBL" id="CAJOBA010048746">
    <property type="protein sequence ID" value="CAF4215977.1"/>
    <property type="molecule type" value="Genomic_DNA"/>
</dbReference>
<comment type="caution">
    <text evidence="9">The sequence shown here is derived from an EMBL/GenBank/DDBJ whole genome shotgun (WGS) entry which is preliminary data.</text>
</comment>
<feature type="domain" description="EGF-like" evidence="7">
    <location>
        <begin position="372"/>
        <end position="411"/>
    </location>
</feature>
<evidence type="ECO:0000313" key="9">
    <source>
        <dbReference type="EMBL" id="CAF4215977.1"/>
    </source>
</evidence>
<dbReference type="CDD" id="cd00054">
    <property type="entry name" value="EGF_CA"/>
    <property type="match status" value="1"/>
</dbReference>
<dbReference type="SMART" id="SM00181">
    <property type="entry name" value="EGF"/>
    <property type="match status" value="5"/>
</dbReference>
<keyword evidence="2" id="KW-0732">Signal</keyword>
<dbReference type="GO" id="GO:0005886">
    <property type="term" value="C:plasma membrane"/>
    <property type="evidence" value="ECO:0007669"/>
    <property type="project" value="TreeGrafter"/>
</dbReference>
<keyword evidence="4 5" id="KW-1015">Disulfide bond</keyword>
<keyword evidence="3" id="KW-0677">Repeat</keyword>
<feature type="disulfide bond" evidence="5">
    <location>
        <begin position="401"/>
        <end position="410"/>
    </location>
</feature>
<keyword evidence="6" id="KW-0812">Transmembrane</keyword>
<dbReference type="AlphaFoldDB" id="A0A8S2SAE1"/>
<dbReference type="Proteomes" id="UP000677228">
    <property type="component" value="Unassembled WGS sequence"/>
</dbReference>
<evidence type="ECO:0000256" key="5">
    <source>
        <dbReference type="PROSITE-ProRule" id="PRU00076"/>
    </source>
</evidence>
<dbReference type="PROSITE" id="PS50026">
    <property type="entry name" value="EGF_3"/>
    <property type="match status" value="2"/>
</dbReference>
<keyword evidence="6" id="KW-0472">Membrane</keyword>
<keyword evidence="6" id="KW-1133">Transmembrane helix</keyword>
<feature type="transmembrane region" description="Helical" evidence="6">
    <location>
        <begin position="677"/>
        <end position="698"/>
    </location>
</feature>
<organism evidence="9 10">
    <name type="scientific">Didymodactylos carnosus</name>
    <dbReference type="NCBI Taxonomy" id="1234261"/>
    <lineage>
        <taxon>Eukaryota</taxon>
        <taxon>Metazoa</taxon>
        <taxon>Spiralia</taxon>
        <taxon>Gnathifera</taxon>
        <taxon>Rotifera</taxon>
        <taxon>Eurotatoria</taxon>
        <taxon>Bdelloidea</taxon>
        <taxon>Philodinida</taxon>
        <taxon>Philodinidae</taxon>
        <taxon>Didymodactylos</taxon>
    </lineage>
</organism>
<dbReference type="PANTHER" id="PTHR24049">
    <property type="entry name" value="CRUMBS FAMILY MEMBER"/>
    <property type="match status" value="1"/>
</dbReference>
<sequence>MCVPSVLSFDKSPIDCVDGSDETVGNFFHRDDCFKTASDNCDEISCDWLEFTCGDGQCKESFVPNIYHVYRPEFNCANGRDLLYTRNMLTFENNNGINVIFLQKTSSQQHSKTTNVFVHEHQQLVTVTKDENLDLLWHCNRGILIESTNPGNYCLCSQNYYGSRCQYQSEHILINLFIATPTLSKYSSVMQLLILMIDSAIDDAVVSYDYIYHFSDDCIPKYSVQLLYPKIPIQFASHYYIRIDAYNQHEIGNTNTKLEYKASWYFDIDFSFLPVNRLSTVLIIPEISHVQRSCSETNLTCVHGRCTEYLNTKQFFCHCEMGWSGKNCSSYQQCGCANDSICIARKTIATMVNLSPICLCQLGKTGRSCHASNPSCSYSSCSNGGTCVPLDVRHLNTKCICPNGYTGLDCSLKMAEINILFQIPKIPLSVIVHCISEIGIEFSFYERIPLNLDQLTIQLKDDRISDIIQMILLQIYDYDQTNQKQYYLLYIDTTAKKHLPTNNHLSITVRPENYCEQLLWLSNQTFSLNEMAKLFCLKYENVYCVYNENLICNCNNSISICSNFNSNHTHICQGYNQCENGGQCVQENIKCPTRTTCICSECYYGSSCQFSTYGFVLSLDSILGYHIQPNVKLNKRGSVIKFCIIIVTIMFTFCLFSNCLSILVFKQSTLRQTGCGIYLLFSSVIGLLTIFILQLNLFT</sequence>
<dbReference type="Proteomes" id="UP000682733">
    <property type="component" value="Unassembled WGS sequence"/>
</dbReference>
<dbReference type="GO" id="GO:0032991">
    <property type="term" value="C:protein-containing complex"/>
    <property type="evidence" value="ECO:0007669"/>
    <property type="project" value="TreeGrafter"/>
</dbReference>
<dbReference type="InterPro" id="IPR000742">
    <property type="entry name" value="EGF"/>
</dbReference>
<evidence type="ECO:0000259" key="7">
    <source>
        <dbReference type="PROSITE" id="PS50026"/>
    </source>
</evidence>
<name>A0A8S2SAE1_9BILA</name>
<comment type="caution">
    <text evidence="5">Lacks conserved residue(s) required for the propagation of feature annotation.</text>
</comment>
<dbReference type="PROSITE" id="PS01186">
    <property type="entry name" value="EGF_2"/>
    <property type="match status" value="2"/>
</dbReference>
<dbReference type="EMBL" id="CAJNOK010027005">
    <property type="protein sequence ID" value="CAF1412491.1"/>
    <property type="molecule type" value="Genomic_DNA"/>
</dbReference>
<reference evidence="9" key="1">
    <citation type="submission" date="2021-02" db="EMBL/GenBank/DDBJ databases">
        <authorList>
            <person name="Nowell W R."/>
        </authorList>
    </citation>
    <scope>NUCLEOTIDE SEQUENCE</scope>
</reference>